<feature type="compositionally biased region" description="Low complexity" evidence="1">
    <location>
        <begin position="100"/>
        <end position="125"/>
    </location>
</feature>
<dbReference type="PANTHER" id="PTHR22910">
    <property type="entry name" value="PROTEIN MGARP"/>
    <property type="match status" value="1"/>
</dbReference>
<dbReference type="PROSITE" id="PS50812">
    <property type="entry name" value="PWWP"/>
    <property type="match status" value="1"/>
</dbReference>
<dbReference type="PANTHER" id="PTHR22910:SF6">
    <property type="entry name" value="PROTEIN MGARP"/>
    <property type="match status" value="1"/>
</dbReference>
<dbReference type="AlphaFoldDB" id="A0A8T9BE01"/>
<evidence type="ECO:0000313" key="3">
    <source>
        <dbReference type="EMBL" id="TVY17945.1"/>
    </source>
</evidence>
<feature type="compositionally biased region" description="Polar residues" evidence="1">
    <location>
        <begin position="369"/>
        <end position="378"/>
    </location>
</feature>
<proteinExistence type="predicted"/>
<feature type="compositionally biased region" description="Basic and acidic residues" evidence="1">
    <location>
        <begin position="73"/>
        <end position="82"/>
    </location>
</feature>
<evidence type="ECO:0000256" key="1">
    <source>
        <dbReference type="SAM" id="MobiDB-lite"/>
    </source>
</evidence>
<feature type="compositionally biased region" description="Acidic residues" evidence="1">
    <location>
        <begin position="312"/>
        <end position="331"/>
    </location>
</feature>
<feature type="compositionally biased region" description="Basic and acidic residues" evidence="1">
    <location>
        <begin position="412"/>
        <end position="425"/>
    </location>
</feature>
<name>A0A8T9BE01_9HELO</name>
<dbReference type="InterPro" id="IPR026093">
    <property type="entry name" value="MGARP"/>
</dbReference>
<sequence length="618" mass="66703">MSEDNTSAAPLPEVAAPEPRPETNKLPGVNESAGANGSDVVASAPEPEKEVALEVSAEVADAPATDTTNGDQASDKVIEDKPSIMSQDTEMKDAVLDNKAASAPVSAASESAEVAVATPASSSKTKPPRRKSGVPEHKGKKLNRKASRVKMTHTDAKPGDYFFVRLKGFPLWPAIVCDETMLPEPLLKSRPVTAARADGTYREDYEDGGPKEKDRTFAMMYLHTNEFGWIPNYDLLDLNPDEVATSVAPSARKDLVAAHQLAAEQHDLDYFKEILKNFVEARAAEAVAKEAARAAKAAKKSTPKKSKAVVDADGDVDMEDATGDPDNEELDVAGSEKPAKPTKSKKRKPEDDAETPQRTESVKKPKTTIKLNTPKANGTATPKSSKDSAAKSSKPKTKKSAAKVAASPEAVIPKEPELTPEEQQIKKEASYKEILFLRHKLQKGMLNRDQEPKEEEMKQMSEFVTKLEGYADLEVSIIRATKINKVLKAILKLSNIPKEDEFQFKPRSTALLDKWNKLLASEQSTPGGGASANGIGSEAKPNTEEIKPSLTKPTNGVKESTEEPKVEAKVEPKIDEQPAPAETSAPEAKEPDAAASPVEEPSKVCEIPKHLVFVPGMN</sequence>
<organism evidence="3 4">
    <name type="scientific">Lachnellula arida</name>
    <dbReference type="NCBI Taxonomy" id="1316785"/>
    <lineage>
        <taxon>Eukaryota</taxon>
        <taxon>Fungi</taxon>
        <taxon>Dikarya</taxon>
        <taxon>Ascomycota</taxon>
        <taxon>Pezizomycotina</taxon>
        <taxon>Leotiomycetes</taxon>
        <taxon>Helotiales</taxon>
        <taxon>Lachnaceae</taxon>
        <taxon>Lachnellula</taxon>
    </lineage>
</organism>
<keyword evidence="4" id="KW-1185">Reference proteome</keyword>
<gene>
    <name evidence="3" type="primary">pdp3</name>
    <name evidence="3" type="ORF">LARI1_G002817</name>
</gene>
<comment type="caution">
    <text evidence="3">The sequence shown here is derived from an EMBL/GenBank/DDBJ whole genome shotgun (WGS) entry which is preliminary data.</text>
</comment>
<feature type="compositionally biased region" description="Low complexity" evidence="1">
    <location>
        <begin position="8"/>
        <end position="17"/>
    </location>
</feature>
<dbReference type="Pfam" id="PF00855">
    <property type="entry name" value="PWWP"/>
    <property type="match status" value="1"/>
</dbReference>
<feature type="compositionally biased region" description="Basic residues" evidence="1">
    <location>
        <begin position="296"/>
        <end position="307"/>
    </location>
</feature>
<protein>
    <submittedName>
        <fullName evidence="3">PWWP domain-containing protein 3</fullName>
    </submittedName>
</protein>
<dbReference type="SUPFAM" id="SSF63748">
    <property type="entry name" value="Tudor/PWWP/MBT"/>
    <property type="match status" value="1"/>
</dbReference>
<accession>A0A8T9BE01</accession>
<reference evidence="3 4" key="1">
    <citation type="submission" date="2018-05" db="EMBL/GenBank/DDBJ databases">
        <title>Whole genome sequencing for identification of molecular markers to develop diagnostic detection tools for the regulated plant pathogen Lachnellula willkommii.</title>
        <authorList>
            <person name="Giroux E."/>
            <person name="Bilodeau G."/>
        </authorList>
    </citation>
    <scope>NUCLEOTIDE SEQUENCE [LARGE SCALE GENOMIC DNA]</scope>
    <source>
        <strain evidence="3 4">CBS 203.66</strain>
    </source>
</reference>
<dbReference type="InterPro" id="IPR000313">
    <property type="entry name" value="PWWP_dom"/>
</dbReference>
<feature type="region of interest" description="Disordered" evidence="1">
    <location>
        <begin position="521"/>
        <end position="603"/>
    </location>
</feature>
<feature type="domain" description="PWWP" evidence="2">
    <location>
        <begin position="158"/>
        <end position="241"/>
    </location>
</feature>
<evidence type="ECO:0000313" key="4">
    <source>
        <dbReference type="Proteomes" id="UP000469559"/>
    </source>
</evidence>
<evidence type="ECO:0000259" key="2">
    <source>
        <dbReference type="PROSITE" id="PS50812"/>
    </source>
</evidence>
<dbReference type="Gene3D" id="2.30.30.140">
    <property type="match status" value="1"/>
</dbReference>
<dbReference type="SMART" id="SM00293">
    <property type="entry name" value="PWWP"/>
    <property type="match status" value="1"/>
</dbReference>
<dbReference type="EMBL" id="QGMF01000208">
    <property type="protein sequence ID" value="TVY17945.1"/>
    <property type="molecule type" value="Genomic_DNA"/>
</dbReference>
<feature type="region of interest" description="Disordered" evidence="1">
    <location>
        <begin position="1"/>
        <end position="88"/>
    </location>
</feature>
<feature type="compositionally biased region" description="Basic and acidic residues" evidence="1">
    <location>
        <begin position="559"/>
        <end position="576"/>
    </location>
</feature>
<dbReference type="OrthoDB" id="62853at2759"/>
<feature type="region of interest" description="Disordered" evidence="1">
    <location>
        <begin position="100"/>
        <end position="149"/>
    </location>
</feature>
<dbReference type="Proteomes" id="UP000469559">
    <property type="component" value="Unassembled WGS sequence"/>
</dbReference>
<feature type="compositionally biased region" description="Basic residues" evidence="1">
    <location>
        <begin position="126"/>
        <end position="149"/>
    </location>
</feature>
<dbReference type="GO" id="GO:0005739">
    <property type="term" value="C:mitochondrion"/>
    <property type="evidence" value="ECO:0007669"/>
    <property type="project" value="InterPro"/>
</dbReference>
<feature type="region of interest" description="Disordered" evidence="1">
    <location>
        <begin position="295"/>
        <end position="425"/>
    </location>
</feature>